<proteinExistence type="predicted"/>
<sequence length="441" mass="48506">MSSKAAVLEKMKQNGVNCRLQAIYVTKLAQAIQESDIESMKKIKPLNEEKKYLIANSIIINFLNSRKFDKTLESISIESKDFKEKSIKSPEKELKLQANGKLIKQLINSNTKTQKDQSHTELRKQLTNRLQQINDEDEKPEKKEEPLKETPKEQKKPVEPVIEVKTDESDSFDFEIEDTTKPAPKQPQQQASKDNNKDSQKPPEKPAPKAEVSNSKPAPQVITEESTSNISDPLEESKPVNLKPAKNDNIRPPQKTESISSGMNFSFDESDNSVEVPTKVQPKGAKGQASNKSDDESSGVLELSDEPSIPVQTSTKSRDIPAAKQPVVNKIEESTTDDFGADLDFSSEQPQDKPAPKPAAKPAPQKSAIEDTSSMNFDFDISDDDEDEKPTNTKADPPKAKTSAAAPAPAKPVAAPANKNPAAKSNSSDIDVSLDESDFDL</sequence>
<feature type="compositionally biased region" description="Basic and acidic residues" evidence="1">
    <location>
        <begin position="194"/>
        <end position="208"/>
    </location>
</feature>
<accession>A2DYR7</accession>
<evidence type="ECO:0000313" key="2">
    <source>
        <dbReference type="EMBL" id="EAY14457.1"/>
    </source>
</evidence>
<evidence type="ECO:0000256" key="1">
    <source>
        <dbReference type="SAM" id="MobiDB-lite"/>
    </source>
</evidence>
<feature type="compositionally biased region" description="Low complexity" evidence="1">
    <location>
        <begin position="181"/>
        <end position="191"/>
    </location>
</feature>
<dbReference type="VEuPathDB" id="TrichDB:TVAG_426500"/>
<feature type="compositionally biased region" description="Low complexity" evidence="1">
    <location>
        <begin position="400"/>
        <end position="428"/>
    </location>
</feature>
<dbReference type="Proteomes" id="UP000001542">
    <property type="component" value="Unassembled WGS sequence"/>
</dbReference>
<evidence type="ECO:0000313" key="3">
    <source>
        <dbReference type="Proteomes" id="UP000001542"/>
    </source>
</evidence>
<dbReference type="GO" id="GO:0005840">
    <property type="term" value="C:ribosome"/>
    <property type="evidence" value="ECO:0007669"/>
    <property type="project" value="UniProtKB-KW"/>
</dbReference>
<protein>
    <submittedName>
        <fullName evidence="2">60S ribosomal protein L32, putative</fullName>
    </submittedName>
</protein>
<keyword evidence="2" id="KW-0687">Ribonucleoprotein</keyword>
<feature type="region of interest" description="Disordered" evidence="1">
    <location>
        <begin position="129"/>
        <end position="441"/>
    </location>
</feature>
<reference evidence="2" key="2">
    <citation type="journal article" date="2007" name="Science">
        <title>Draft genome sequence of the sexually transmitted pathogen Trichomonas vaginalis.</title>
        <authorList>
            <person name="Carlton J.M."/>
            <person name="Hirt R.P."/>
            <person name="Silva J.C."/>
            <person name="Delcher A.L."/>
            <person name="Schatz M."/>
            <person name="Zhao Q."/>
            <person name="Wortman J.R."/>
            <person name="Bidwell S.L."/>
            <person name="Alsmark U.C.M."/>
            <person name="Besteiro S."/>
            <person name="Sicheritz-Ponten T."/>
            <person name="Noel C.J."/>
            <person name="Dacks J.B."/>
            <person name="Foster P.G."/>
            <person name="Simillion C."/>
            <person name="Van de Peer Y."/>
            <person name="Miranda-Saavedra D."/>
            <person name="Barton G.J."/>
            <person name="Westrop G.D."/>
            <person name="Mueller S."/>
            <person name="Dessi D."/>
            <person name="Fiori P.L."/>
            <person name="Ren Q."/>
            <person name="Paulsen I."/>
            <person name="Zhang H."/>
            <person name="Bastida-Corcuera F.D."/>
            <person name="Simoes-Barbosa A."/>
            <person name="Brown M.T."/>
            <person name="Hayes R.D."/>
            <person name="Mukherjee M."/>
            <person name="Okumura C.Y."/>
            <person name="Schneider R."/>
            <person name="Smith A.J."/>
            <person name="Vanacova S."/>
            <person name="Villalvazo M."/>
            <person name="Haas B.J."/>
            <person name="Pertea M."/>
            <person name="Feldblyum T.V."/>
            <person name="Utterback T.R."/>
            <person name="Shu C.L."/>
            <person name="Osoegawa K."/>
            <person name="de Jong P.J."/>
            <person name="Hrdy I."/>
            <person name="Horvathova L."/>
            <person name="Zubacova Z."/>
            <person name="Dolezal P."/>
            <person name="Malik S.B."/>
            <person name="Logsdon J.M. Jr."/>
            <person name="Henze K."/>
            <person name="Gupta A."/>
            <person name="Wang C.C."/>
            <person name="Dunne R.L."/>
            <person name="Upcroft J.A."/>
            <person name="Upcroft P."/>
            <person name="White O."/>
            <person name="Salzberg S.L."/>
            <person name="Tang P."/>
            <person name="Chiu C.-H."/>
            <person name="Lee Y.-S."/>
            <person name="Embley T.M."/>
            <person name="Coombs G.H."/>
            <person name="Mottram J.C."/>
            <person name="Tachezy J."/>
            <person name="Fraser-Liggett C.M."/>
            <person name="Johnson P.J."/>
        </authorList>
    </citation>
    <scope>NUCLEOTIDE SEQUENCE [LARGE SCALE GENOMIC DNA]</scope>
    <source>
        <strain evidence="2">G3</strain>
    </source>
</reference>
<dbReference type="InParanoid" id="A2DYR7"/>
<feature type="compositionally biased region" description="Polar residues" evidence="1">
    <location>
        <begin position="212"/>
        <end position="231"/>
    </location>
</feature>
<dbReference type="KEGG" id="tva:4772445"/>
<name>A2DYR7_TRIV3</name>
<dbReference type="VEuPathDB" id="TrichDB:TVAGG3_0538250"/>
<dbReference type="RefSeq" id="XP_001326680.1">
    <property type="nucleotide sequence ID" value="XM_001326645.1"/>
</dbReference>
<feature type="compositionally biased region" description="Polar residues" evidence="1">
    <location>
        <begin position="255"/>
        <end position="264"/>
    </location>
</feature>
<organism evidence="2 3">
    <name type="scientific">Trichomonas vaginalis (strain ATCC PRA-98 / G3)</name>
    <dbReference type="NCBI Taxonomy" id="412133"/>
    <lineage>
        <taxon>Eukaryota</taxon>
        <taxon>Metamonada</taxon>
        <taxon>Parabasalia</taxon>
        <taxon>Trichomonadida</taxon>
        <taxon>Trichomonadidae</taxon>
        <taxon>Trichomonas</taxon>
    </lineage>
</organism>
<gene>
    <name evidence="2" type="ORF">TVAG_426500</name>
</gene>
<keyword evidence="2" id="KW-0689">Ribosomal protein</keyword>
<dbReference type="EMBL" id="DS113270">
    <property type="protein sequence ID" value="EAY14457.1"/>
    <property type="molecule type" value="Genomic_DNA"/>
</dbReference>
<keyword evidence="3" id="KW-1185">Reference proteome</keyword>
<dbReference type="AlphaFoldDB" id="A2DYR7"/>
<feature type="compositionally biased region" description="Acidic residues" evidence="1">
    <location>
        <begin position="432"/>
        <end position="441"/>
    </location>
</feature>
<feature type="compositionally biased region" description="Basic and acidic residues" evidence="1">
    <location>
        <begin position="139"/>
        <end position="168"/>
    </location>
</feature>
<reference evidence="2" key="1">
    <citation type="submission" date="2006-10" db="EMBL/GenBank/DDBJ databases">
        <authorList>
            <person name="Amadeo P."/>
            <person name="Zhao Q."/>
            <person name="Wortman J."/>
            <person name="Fraser-Liggett C."/>
            <person name="Carlton J."/>
        </authorList>
    </citation>
    <scope>NUCLEOTIDE SEQUENCE</scope>
    <source>
        <strain evidence="2">G3</strain>
    </source>
</reference>